<comment type="subcellular location">
    <subcellularLocation>
        <location evidence="1">Membrane</location>
        <topology evidence="1">Multi-pass membrane protein</topology>
    </subcellularLocation>
</comment>
<feature type="transmembrane region" description="Helical" evidence="5">
    <location>
        <begin position="46"/>
        <end position="65"/>
    </location>
</feature>
<accession>A0A7C9MJE7</accession>
<comment type="caution">
    <text evidence="6">The sequence shown here is derived from an EMBL/GenBank/DDBJ whole genome shotgun (WGS) entry which is preliminary data.</text>
</comment>
<feature type="transmembrane region" description="Helical" evidence="5">
    <location>
        <begin position="6"/>
        <end position="25"/>
    </location>
</feature>
<evidence type="ECO:0000313" key="7">
    <source>
        <dbReference type="Proteomes" id="UP000480122"/>
    </source>
</evidence>
<keyword evidence="7" id="KW-1185">Reference proteome</keyword>
<dbReference type="OrthoDB" id="3482063at2"/>
<sequence length="124" mass="12976">MDIALWIASGILAAAYLAAGLIKLIRPKPQLKSMLPWTEDFAPATIKLIGAVELLGAVGLIVPWATGILPVLTPLAATGLVIVQVSAIVTHVRRGEAKVTPFNVTMLAVALFIAIGRFVQLAGV</sequence>
<dbReference type="RefSeq" id="WP_155843473.1">
    <property type="nucleotide sequence ID" value="NZ_BAAAIA010000008.1"/>
</dbReference>
<keyword evidence="2 5" id="KW-0812">Transmembrane</keyword>
<gene>
    <name evidence="6" type="ORF">GLX25_15925</name>
</gene>
<evidence type="ECO:0000256" key="5">
    <source>
        <dbReference type="SAM" id="Phobius"/>
    </source>
</evidence>
<dbReference type="EMBL" id="WODA01000025">
    <property type="protein sequence ID" value="MUN08598.1"/>
    <property type="molecule type" value="Genomic_DNA"/>
</dbReference>
<evidence type="ECO:0000313" key="6">
    <source>
        <dbReference type="EMBL" id="MUN08598.1"/>
    </source>
</evidence>
<keyword evidence="3 5" id="KW-1133">Transmembrane helix</keyword>
<reference evidence="6 7" key="1">
    <citation type="submission" date="2019-11" db="EMBL/GenBank/DDBJ databases">
        <title>Agromyces kandeliae sp. nov., isolated from mangrove soil.</title>
        <authorList>
            <person name="Wang R."/>
        </authorList>
    </citation>
    <scope>NUCLEOTIDE SEQUENCE [LARGE SCALE GENOMIC DNA]</scope>
    <source>
        <strain evidence="6 7">JCM 11431</strain>
    </source>
</reference>
<keyword evidence="4 5" id="KW-0472">Membrane</keyword>
<dbReference type="InterPro" id="IPR032808">
    <property type="entry name" value="DoxX"/>
</dbReference>
<dbReference type="AlphaFoldDB" id="A0A7C9MJE7"/>
<dbReference type="Pfam" id="PF13564">
    <property type="entry name" value="DoxX_2"/>
    <property type="match status" value="1"/>
</dbReference>
<dbReference type="Proteomes" id="UP000480122">
    <property type="component" value="Unassembled WGS sequence"/>
</dbReference>
<feature type="transmembrane region" description="Helical" evidence="5">
    <location>
        <begin position="104"/>
        <end position="123"/>
    </location>
</feature>
<feature type="transmembrane region" description="Helical" evidence="5">
    <location>
        <begin position="71"/>
        <end position="92"/>
    </location>
</feature>
<proteinExistence type="predicted"/>
<dbReference type="GO" id="GO:0016020">
    <property type="term" value="C:membrane"/>
    <property type="evidence" value="ECO:0007669"/>
    <property type="project" value="UniProtKB-SubCell"/>
</dbReference>
<protein>
    <submittedName>
        <fullName evidence="6">DoxX family protein</fullName>
    </submittedName>
</protein>
<name>A0A7C9MJE7_9MICO</name>
<evidence type="ECO:0000256" key="4">
    <source>
        <dbReference type="ARBA" id="ARBA00023136"/>
    </source>
</evidence>
<evidence type="ECO:0000256" key="3">
    <source>
        <dbReference type="ARBA" id="ARBA00022989"/>
    </source>
</evidence>
<organism evidence="6 7">
    <name type="scientific">Agromyces luteolus</name>
    <dbReference type="NCBI Taxonomy" id="88373"/>
    <lineage>
        <taxon>Bacteria</taxon>
        <taxon>Bacillati</taxon>
        <taxon>Actinomycetota</taxon>
        <taxon>Actinomycetes</taxon>
        <taxon>Micrococcales</taxon>
        <taxon>Microbacteriaceae</taxon>
        <taxon>Agromyces</taxon>
    </lineage>
</organism>
<evidence type="ECO:0000256" key="1">
    <source>
        <dbReference type="ARBA" id="ARBA00004141"/>
    </source>
</evidence>
<evidence type="ECO:0000256" key="2">
    <source>
        <dbReference type="ARBA" id="ARBA00022692"/>
    </source>
</evidence>